<evidence type="ECO:0000256" key="6">
    <source>
        <dbReference type="ARBA" id="ARBA00022777"/>
    </source>
</evidence>
<evidence type="ECO:0000256" key="1">
    <source>
        <dbReference type="ARBA" id="ARBA00000085"/>
    </source>
</evidence>
<dbReference type="InterPro" id="IPR004358">
    <property type="entry name" value="Sig_transdc_His_kin-like_C"/>
</dbReference>
<dbReference type="Gene3D" id="1.10.287.130">
    <property type="match status" value="1"/>
</dbReference>
<dbReference type="Pfam" id="PF02518">
    <property type="entry name" value="HATPase_c"/>
    <property type="match status" value="1"/>
</dbReference>
<dbReference type="SMART" id="SM00388">
    <property type="entry name" value="HisKA"/>
    <property type="match status" value="1"/>
</dbReference>
<dbReference type="PANTHER" id="PTHR43065">
    <property type="entry name" value="SENSOR HISTIDINE KINASE"/>
    <property type="match status" value="1"/>
</dbReference>
<dbReference type="InterPro" id="IPR000014">
    <property type="entry name" value="PAS"/>
</dbReference>
<evidence type="ECO:0000256" key="8">
    <source>
        <dbReference type="ARBA" id="ARBA00023012"/>
    </source>
</evidence>
<dbReference type="RefSeq" id="WP_174405893.1">
    <property type="nucleotide sequence ID" value="NZ_BLVO01000013.1"/>
</dbReference>
<dbReference type="Proteomes" id="UP000503840">
    <property type="component" value="Unassembled WGS sequence"/>
</dbReference>
<reference evidence="11 12" key="1">
    <citation type="submission" date="2020-05" db="EMBL/GenBank/DDBJ databases">
        <title>Draft genome sequence of Desulfovibrio sp. strain HN2T.</title>
        <authorList>
            <person name="Ueno A."/>
            <person name="Tamazawa S."/>
            <person name="Tamamura S."/>
            <person name="Murakami T."/>
            <person name="Kiyama T."/>
            <person name="Inomata H."/>
            <person name="Amano Y."/>
            <person name="Miyakawa K."/>
            <person name="Tamaki H."/>
            <person name="Naganuma T."/>
            <person name="Kaneko K."/>
        </authorList>
    </citation>
    <scope>NUCLEOTIDE SEQUENCE [LARGE SCALE GENOMIC DNA]</scope>
    <source>
        <strain evidence="11 12">HN2</strain>
    </source>
</reference>
<evidence type="ECO:0000256" key="2">
    <source>
        <dbReference type="ARBA" id="ARBA00012438"/>
    </source>
</evidence>
<evidence type="ECO:0000256" key="3">
    <source>
        <dbReference type="ARBA" id="ARBA00022553"/>
    </source>
</evidence>
<keyword evidence="4" id="KW-0808">Transferase</keyword>
<protein>
    <recommendedName>
        <fullName evidence="2">histidine kinase</fullName>
        <ecNumber evidence="2">2.7.13.3</ecNumber>
    </recommendedName>
</protein>
<dbReference type="InterPro" id="IPR036890">
    <property type="entry name" value="HATPase_C_sf"/>
</dbReference>
<evidence type="ECO:0000313" key="11">
    <source>
        <dbReference type="EMBL" id="GFM34289.1"/>
    </source>
</evidence>
<keyword evidence="9" id="KW-0812">Transmembrane</keyword>
<keyword evidence="8" id="KW-0902">Two-component regulatory system</keyword>
<dbReference type="GO" id="GO:0005524">
    <property type="term" value="F:ATP binding"/>
    <property type="evidence" value="ECO:0007669"/>
    <property type="project" value="UniProtKB-KW"/>
</dbReference>
<gene>
    <name evidence="11" type="ORF">DSM101010T_26540</name>
</gene>
<feature type="domain" description="Histidine kinase" evidence="10">
    <location>
        <begin position="351"/>
        <end position="560"/>
    </location>
</feature>
<organism evidence="11 12">
    <name type="scientific">Desulfovibrio subterraneus</name>
    <dbReference type="NCBI Taxonomy" id="2718620"/>
    <lineage>
        <taxon>Bacteria</taxon>
        <taxon>Pseudomonadati</taxon>
        <taxon>Thermodesulfobacteriota</taxon>
        <taxon>Desulfovibrionia</taxon>
        <taxon>Desulfovibrionales</taxon>
        <taxon>Desulfovibrionaceae</taxon>
        <taxon>Desulfovibrio</taxon>
    </lineage>
</organism>
<sequence>MEVADLNKERSTLIIAVMTLVTIGLSLIISTGQTLSRQEEAGVLHLQLSARSVLQAVESSLRTGIITRPDAGLFRPGTAEYFRELERSGEVVFVGILDERGGRVITSRDNSSETATIVFPPDALTVLREQGEWSGRATYGKDKVYVYARNTALGGAARLDSAGKALPSFLVVGLDMSKHMAVYQGFKQNALFQAAYILAAALFIWALAMGLLKRRELAGKALQLERFQAKLLDNLPDGLLIVSPHNVIRAANPAAHTILDAKGSGLAGLALDQLSDNIGECLMPPEEGSAAGWQRKTAKGTHLEILSVPLREHDEVGSRLVIIRDRTRMRELEKSLADAEKMAALGTLAAGVAHEIRNPLSSLRGFAQYFAKKFKGSTPDETYAQTMIREADRLNRVITDLLYLSRPRSVQPGEISLIQLSEDISNLVRMDLEDKGVTLDISLESQTVRADEDLLKQAVLNLVLNSLDALGESGVETKQIHIASAFGDEGVWIFVRDSGPGMTREQKEQAFEPFFTTKSKGTGLGLALVHKTMREHAGKALIESEQGRGTTVALFFPDSDHADHDWSA</sequence>
<evidence type="ECO:0000259" key="10">
    <source>
        <dbReference type="PROSITE" id="PS50109"/>
    </source>
</evidence>
<dbReference type="SUPFAM" id="SSF47384">
    <property type="entry name" value="Homodimeric domain of signal transducing histidine kinase"/>
    <property type="match status" value="1"/>
</dbReference>
<evidence type="ECO:0000256" key="5">
    <source>
        <dbReference type="ARBA" id="ARBA00022741"/>
    </source>
</evidence>
<dbReference type="InterPro" id="IPR036097">
    <property type="entry name" value="HisK_dim/P_sf"/>
</dbReference>
<keyword evidence="12" id="KW-1185">Reference proteome</keyword>
<evidence type="ECO:0000256" key="9">
    <source>
        <dbReference type="SAM" id="Phobius"/>
    </source>
</evidence>
<keyword evidence="9" id="KW-1133">Transmembrane helix</keyword>
<dbReference type="GO" id="GO:0000155">
    <property type="term" value="F:phosphorelay sensor kinase activity"/>
    <property type="evidence" value="ECO:0007669"/>
    <property type="project" value="InterPro"/>
</dbReference>
<dbReference type="SUPFAM" id="SSF55785">
    <property type="entry name" value="PYP-like sensor domain (PAS domain)"/>
    <property type="match status" value="1"/>
</dbReference>
<keyword evidence="9" id="KW-0472">Membrane</keyword>
<name>A0A7J0BKW7_9BACT</name>
<dbReference type="SMART" id="SM00387">
    <property type="entry name" value="HATPase_c"/>
    <property type="match status" value="1"/>
</dbReference>
<evidence type="ECO:0000313" key="12">
    <source>
        <dbReference type="Proteomes" id="UP000503840"/>
    </source>
</evidence>
<accession>A0A7J0BKW7</accession>
<dbReference type="PANTHER" id="PTHR43065:SF10">
    <property type="entry name" value="PEROXIDE STRESS-ACTIVATED HISTIDINE KINASE MAK3"/>
    <property type="match status" value="1"/>
</dbReference>
<dbReference type="CDD" id="cd00082">
    <property type="entry name" value="HisKA"/>
    <property type="match status" value="1"/>
</dbReference>
<comment type="caution">
    <text evidence="11">The sequence shown here is derived from an EMBL/GenBank/DDBJ whole genome shotgun (WGS) entry which is preliminary data.</text>
</comment>
<dbReference type="EMBL" id="BLVO01000013">
    <property type="protein sequence ID" value="GFM34289.1"/>
    <property type="molecule type" value="Genomic_DNA"/>
</dbReference>
<keyword evidence="5" id="KW-0547">Nucleotide-binding</keyword>
<feature type="transmembrane region" description="Helical" evidence="9">
    <location>
        <begin position="190"/>
        <end position="212"/>
    </location>
</feature>
<dbReference type="InterPro" id="IPR005467">
    <property type="entry name" value="His_kinase_dom"/>
</dbReference>
<comment type="catalytic activity">
    <reaction evidence="1">
        <text>ATP + protein L-histidine = ADP + protein N-phospho-L-histidine.</text>
        <dbReference type="EC" id="2.7.13.3"/>
    </reaction>
</comment>
<feature type="transmembrane region" description="Helical" evidence="9">
    <location>
        <begin position="12"/>
        <end position="29"/>
    </location>
</feature>
<dbReference type="EC" id="2.7.13.3" evidence="2"/>
<dbReference type="SUPFAM" id="SSF55874">
    <property type="entry name" value="ATPase domain of HSP90 chaperone/DNA topoisomerase II/histidine kinase"/>
    <property type="match status" value="1"/>
</dbReference>
<evidence type="ECO:0000256" key="4">
    <source>
        <dbReference type="ARBA" id="ARBA00022679"/>
    </source>
</evidence>
<dbReference type="Pfam" id="PF13188">
    <property type="entry name" value="PAS_8"/>
    <property type="match status" value="1"/>
</dbReference>
<dbReference type="InterPro" id="IPR035965">
    <property type="entry name" value="PAS-like_dom_sf"/>
</dbReference>
<proteinExistence type="predicted"/>
<keyword evidence="3" id="KW-0597">Phosphoprotein</keyword>
<dbReference type="Gene3D" id="3.30.565.10">
    <property type="entry name" value="Histidine kinase-like ATPase, C-terminal domain"/>
    <property type="match status" value="1"/>
</dbReference>
<dbReference type="Pfam" id="PF00512">
    <property type="entry name" value="HisKA"/>
    <property type="match status" value="1"/>
</dbReference>
<dbReference type="PRINTS" id="PR00344">
    <property type="entry name" value="BCTRLSENSOR"/>
</dbReference>
<keyword evidence="7" id="KW-0067">ATP-binding</keyword>
<dbReference type="InterPro" id="IPR003594">
    <property type="entry name" value="HATPase_dom"/>
</dbReference>
<dbReference type="AlphaFoldDB" id="A0A7J0BKW7"/>
<keyword evidence="6 11" id="KW-0418">Kinase</keyword>
<evidence type="ECO:0000256" key="7">
    <source>
        <dbReference type="ARBA" id="ARBA00022840"/>
    </source>
</evidence>
<dbReference type="Gene3D" id="3.30.450.20">
    <property type="entry name" value="PAS domain"/>
    <property type="match status" value="1"/>
</dbReference>
<dbReference type="PROSITE" id="PS50109">
    <property type="entry name" value="HIS_KIN"/>
    <property type="match status" value="1"/>
</dbReference>
<dbReference type="InterPro" id="IPR003661">
    <property type="entry name" value="HisK_dim/P_dom"/>
</dbReference>